<dbReference type="GO" id="GO:0006824">
    <property type="term" value="P:cobalt ion transport"/>
    <property type="evidence" value="ECO:0007669"/>
    <property type="project" value="UniProtKB-KW"/>
</dbReference>
<gene>
    <name evidence="10" type="primary">CBLIF</name>
</gene>
<dbReference type="GeneTree" id="ENSGT00530000063370"/>
<feature type="signal peptide" evidence="9">
    <location>
        <begin position="1"/>
        <end position="33"/>
    </location>
</feature>
<keyword evidence="11" id="KW-1185">Reference proteome</keyword>
<proteinExistence type="inferred from homology"/>
<dbReference type="PANTHER" id="PTHR10559:SF15">
    <property type="entry name" value="COBALAMIN BINDING INTRINSIC FACTOR"/>
    <property type="match status" value="1"/>
</dbReference>
<keyword evidence="3" id="KW-0813">Transport</keyword>
<keyword evidence="3" id="KW-0171">Cobalt transport</keyword>
<evidence type="ECO:0000256" key="6">
    <source>
        <dbReference type="ARBA" id="ARBA00023285"/>
    </source>
</evidence>
<dbReference type="Pfam" id="PF01122">
    <property type="entry name" value="Cobalamin_bind"/>
    <property type="match status" value="1"/>
</dbReference>
<evidence type="ECO:0000256" key="1">
    <source>
        <dbReference type="ARBA" id="ARBA00004613"/>
    </source>
</evidence>
<comment type="subcellular location">
    <subcellularLocation>
        <location evidence="1">Secreted</location>
    </subcellularLocation>
</comment>
<accession>A0A8C2YC82</accession>
<keyword evidence="6 7" id="KW-0170">Cobalt</keyword>
<dbReference type="Ensembl" id="ENSCJPT00005022511.1">
    <property type="protein sequence ID" value="ENSCJPP00005015955.1"/>
    <property type="gene ID" value="ENSCJPG00005013157.1"/>
</dbReference>
<dbReference type="InterPro" id="IPR051588">
    <property type="entry name" value="Cobalamin_Transport"/>
</dbReference>
<reference evidence="10" key="3">
    <citation type="submission" date="2025-09" db="UniProtKB">
        <authorList>
            <consortium name="Ensembl"/>
        </authorList>
    </citation>
    <scope>IDENTIFICATION</scope>
</reference>
<evidence type="ECO:0000256" key="2">
    <source>
        <dbReference type="ARBA" id="ARBA00006449"/>
    </source>
</evidence>
<evidence type="ECO:0000256" key="9">
    <source>
        <dbReference type="SAM" id="SignalP"/>
    </source>
</evidence>
<feature type="binding site" evidence="7">
    <location>
        <position position="196"/>
    </location>
    <ligand>
        <name>cyanocob(III)alamin</name>
        <dbReference type="ChEBI" id="CHEBI:17439"/>
    </ligand>
</feature>
<keyword evidence="8" id="KW-1015">Disulfide bond</keyword>
<organism evidence="10 11">
    <name type="scientific">Coturnix japonica</name>
    <name type="common">Japanese quail</name>
    <name type="synonym">Coturnix coturnix japonica</name>
    <dbReference type="NCBI Taxonomy" id="93934"/>
    <lineage>
        <taxon>Eukaryota</taxon>
        <taxon>Metazoa</taxon>
        <taxon>Chordata</taxon>
        <taxon>Craniata</taxon>
        <taxon>Vertebrata</taxon>
        <taxon>Euteleostomi</taxon>
        <taxon>Archelosauria</taxon>
        <taxon>Archosauria</taxon>
        <taxon>Dinosauria</taxon>
        <taxon>Saurischia</taxon>
        <taxon>Theropoda</taxon>
        <taxon>Coelurosauria</taxon>
        <taxon>Aves</taxon>
        <taxon>Neognathae</taxon>
        <taxon>Galloanserae</taxon>
        <taxon>Galliformes</taxon>
        <taxon>Phasianidae</taxon>
        <taxon>Perdicinae</taxon>
        <taxon>Coturnix</taxon>
    </lineage>
</organism>
<dbReference type="InterPro" id="IPR002157">
    <property type="entry name" value="Cbl-bd_prot"/>
</dbReference>
<dbReference type="AlphaFoldDB" id="A0A8C2YC82"/>
<evidence type="ECO:0000313" key="10">
    <source>
        <dbReference type="Ensembl" id="ENSCJPP00005015955.1"/>
    </source>
</evidence>
<evidence type="ECO:0000256" key="7">
    <source>
        <dbReference type="PIRSR" id="PIRSR602157-1"/>
    </source>
</evidence>
<dbReference type="Proteomes" id="UP000694412">
    <property type="component" value="Chromosome 5"/>
</dbReference>
<evidence type="ECO:0000256" key="3">
    <source>
        <dbReference type="ARBA" id="ARBA00022426"/>
    </source>
</evidence>
<comment type="similarity">
    <text evidence="2">Belongs to the eukaryotic cobalamin transport proteins family.</text>
</comment>
<evidence type="ECO:0000256" key="4">
    <source>
        <dbReference type="ARBA" id="ARBA00022525"/>
    </source>
</evidence>
<keyword evidence="3" id="KW-0406">Ion transport</keyword>
<dbReference type="GO" id="GO:0005615">
    <property type="term" value="C:extracellular space"/>
    <property type="evidence" value="ECO:0007669"/>
    <property type="project" value="TreeGrafter"/>
</dbReference>
<feature type="chain" id="PRO_5034612131" evidence="9">
    <location>
        <begin position="34"/>
        <end position="289"/>
    </location>
</feature>
<dbReference type="GO" id="GO:0015889">
    <property type="term" value="P:cobalamin transport"/>
    <property type="evidence" value="ECO:0007669"/>
    <property type="project" value="InterPro"/>
</dbReference>
<keyword evidence="4" id="KW-0964">Secreted</keyword>
<reference evidence="10" key="2">
    <citation type="submission" date="2025-08" db="UniProtKB">
        <authorList>
            <consortium name="Ensembl"/>
        </authorList>
    </citation>
    <scope>IDENTIFICATION</scope>
</reference>
<sequence length="289" mass="31532">MWYQRGTAGTEALRMLSVALSIAVLLAAEGCGAEDTVHQDCTINTEERARMLGILQLSTIDSELPNPSVLLALNLAGDSSKARQYLLEQIKETAVKQAKDMSSGQVALYTLALLSSCCNPRHVKVHRQSVDLLSILQEKTDQEVAHWEEYGIPQSTLFSMGLDAQALCVVGAGGYQSAAVILAKQLLSSQGELSVDEQAMMALALVCAYNQTKLQDVRDLLKTALTKVSNALLDKQAEGNGMIGNIYSTGLATQLLLAAGKFYAPPWPWLRHCQPWWHLQPLTCSWTRS</sequence>
<feature type="binding site" evidence="7">
    <location>
        <position position="245"/>
    </location>
    <ligand>
        <name>cyanocob(III)alamin</name>
        <dbReference type="ChEBI" id="CHEBI:17439"/>
    </ligand>
</feature>
<evidence type="ECO:0000313" key="11">
    <source>
        <dbReference type="Proteomes" id="UP000694412"/>
    </source>
</evidence>
<evidence type="ECO:0000256" key="5">
    <source>
        <dbReference type="ARBA" id="ARBA00022729"/>
    </source>
</evidence>
<feature type="disulfide bond" evidence="8">
    <location>
        <begin position="168"/>
        <end position="207"/>
    </location>
</feature>
<dbReference type="PANTHER" id="PTHR10559">
    <property type="entry name" value="TRANSCOBALAMIN-1/GASTRIC INTRINSIC FACTOR"/>
    <property type="match status" value="1"/>
</dbReference>
<evidence type="ECO:0000256" key="8">
    <source>
        <dbReference type="PIRSR" id="PIRSR602157-2"/>
    </source>
</evidence>
<keyword evidence="5 9" id="KW-0732">Signal</keyword>
<dbReference type="GO" id="GO:0031419">
    <property type="term" value="F:cobalamin binding"/>
    <property type="evidence" value="ECO:0007669"/>
    <property type="project" value="InterPro"/>
</dbReference>
<protein>
    <submittedName>
        <fullName evidence="10">Cobalamin binding intrinsic factor</fullName>
    </submittedName>
</protein>
<dbReference type="Gene3D" id="1.50.10.20">
    <property type="match status" value="1"/>
</dbReference>
<reference evidence="10" key="1">
    <citation type="submission" date="2015-11" db="EMBL/GenBank/DDBJ databases">
        <authorList>
            <consortium name="International Coturnix japonica Genome Analysis Consortium"/>
            <person name="Warren W."/>
            <person name="Burt D.W."/>
            <person name="Antin P.B."/>
            <person name="Lanford R."/>
            <person name="Gros J."/>
            <person name="Wilson R.K."/>
        </authorList>
    </citation>
    <scope>NUCLEOTIDE SEQUENCE [LARGE SCALE GENOMIC DNA]</scope>
</reference>
<name>A0A8C2YC82_COTJA</name>